<evidence type="ECO:0000313" key="5">
    <source>
        <dbReference type="EMBL" id="GEB85412.1"/>
    </source>
</evidence>
<dbReference type="PANTHER" id="PTHR43537">
    <property type="entry name" value="TRANSCRIPTIONAL REGULATOR, GNTR FAMILY"/>
    <property type="match status" value="1"/>
</dbReference>
<reference evidence="5 6" key="1">
    <citation type="submission" date="2019-06" db="EMBL/GenBank/DDBJ databases">
        <title>Whole genome shotgun sequence of Acetobacter peroxydans NBRC 13755.</title>
        <authorList>
            <person name="Hosoyama A."/>
            <person name="Uohara A."/>
            <person name="Ohji S."/>
            <person name="Ichikawa N."/>
        </authorList>
    </citation>
    <scope>NUCLEOTIDE SEQUENCE [LARGE SCALE GENOMIC DNA]</scope>
    <source>
        <strain evidence="5 6">NBRC 13755</strain>
    </source>
</reference>
<dbReference type="Pfam" id="PF07729">
    <property type="entry name" value="FCD"/>
    <property type="match status" value="1"/>
</dbReference>
<comment type="caution">
    <text evidence="5">The sequence shown here is derived from an EMBL/GenBank/DDBJ whole genome shotgun (WGS) entry which is preliminary data.</text>
</comment>
<dbReference type="InterPro" id="IPR000524">
    <property type="entry name" value="Tscrpt_reg_HTH_GntR"/>
</dbReference>
<dbReference type="Pfam" id="PF00392">
    <property type="entry name" value="GntR"/>
    <property type="match status" value="1"/>
</dbReference>
<dbReference type="EMBL" id="BJMV01000005">
    <property type="protein sequence ID" value="GEB85412.1"/>
    <property type="molecule type" value="Genomic_DNA"/>
</dbReference>
<evidence type="ECO:0000256" key="2">
    <source>
        <dbReference type="ARBA" id="ARBA00023125"/>
    </source>
</evidence>
<dbReference type="AlphaFoldDB" id="A0A4Y3TU89"/>
<dbReference type="Proteomes" id="UP000317730">
    <property type="component" value="Unassembled WGS sequence"/>
</dbReference>
<organism evidence="5 6">
    <name type="scientific">Acetobacter peroxydans</name>
    <dbReference type="NCBI Taxonomy" id="104098"/>
    <lineage>
        <taxon>Bacteria</taxon>
        <taxon>Pseudomonadati</taxon>
        <taxon>Pseudomonadota</taxon>
        <taxon>Alphaproteobacteria</taxon>
        <taxon>Acetobacterales</taxon>
        <taxon>Acetobacteraceae</taxon>
        <taxon>Acetobacter</taxon>
    </lineage>
</organism>
<feature type="domain" description="HTH gntR-type" evidence="4">
    <location>
        <begin position="17"/>
        <end position="84"/>
    </location>
</feature>
<dbReference type="RefSeq" id="WP_198911745.1">
    <property type="nucleotide sequence ID" value="NZ_BAPL01000001.1"/>
</dbReference>
<dbReference type="InterPro" id="IPR036390">
    <property type="entry name" value="WH_DNA-bd_sf"/>
</dbReference>
<name>A0A4Y3TU89_9PROT</name>
<dbReference type="GO" id="GO:0003677">
    <property type="term" value="F:DNA binding"/>
    <property type="evidence" value="ECO:0007669"/>
    <property type="project" value="UniProtKB-KW"/>
</dbReference>
<dbReference type="SMART" id="SM00345">
    <property type="entry name" value="HTH_GNTR"/>
    <property type="match status" value="1"/>
</dbReference>
<gene>
    <name evidence="5" type="ORF">APE01nite_12090</name>
</gene>
<protein>
    <submittedName>
        <fullName evidence="5">GntR family transcriptional regulator</fullName>
    </submittedName>
</protein>
<keyword evidence="3" id="KW-0804">Transcription</keyword>
<dbReference type="GO" id="GO:0003700">
    <property type="term" value="F:DNA-binding transcription factor activity"/>
    <property type="evidence" value="ECO:0007669"/>
    <property type="project" value="InterPro"/>
</dbReference>
<keyword evidence="1" id="KW-0805">Transcription regulation</keyword>
<dbReference type="PANTHER" id="PTHR43537:SF20">
    <property type="entry name" value="HTH-TYPE TRANSCRIPTIONAL REPRESSOR GLAR"/>
    <property type="match status" value="1"/>
</dbReference>
<dbReference type="Gene3D" id="1.20.120.530">
    <property type="entry name" value="GntR ligand-binding domain-like"/>
    <property type="match status" value="1"/>
</dbReference>
<dbReference type="SUPFAM" id="SSF46785">
    <property type="entry name" value="Winged helix' DNA-binding domain"/>
    <property type="match status" value="1"/>
</dbReference>
<dbReference type="InterPro" id="IPR011711">
    <property type="entry name" value="GntR_C"/>
</dbReference>
<evidence type="ECO:0000256" key="1">
    <source>
        <dbReference type="ARBA" id="ARBA00023015"/>
    </source>
</evidence>
<dbReference type="InterPro" id="IPR036388">
    <property type="entry name" value="WH-like_DNA-bd_sf"/>
</dbReference>
<dbReference type="Gene3D" id="1.10.10.10">
    <property type="entry name" value="Winged helix-like DNA-binding domain superfamily/Winged helix DNA-binding domain"/>
    <property type="match status" value="1"/>
</dbReference>
<accession>A0A4Y3TU89</accession>
<keyword evidence="2" id="KW-0238">DNA-binding</keyword>
<dbReference type="InterPro" id="IPR008920">
    <property type="entry name" value="TF_FadR/GntR_C"/>
</dbReference>
<evidence type="ECO:0000256" key="3">
    <source>
        <dbReference type="ARBA" id="ARBA00023163"/>
    </source>
</evidence>
<keyword evidence="6" id="KW-1185">Reference proteome</keyword>
<dbReference type="PROSITE" id="PS50949">
    <property type="entry name" value="HTH_GNTR"/>
    <property type="match status" value="1"/>
</dbReference>
<evidence type="ECO:0000313" key="6">
    <source>
        <dbReference type="Proteomes" id="UP000317730"/>
    </source>
</evidence>
<dbReference type="SUPFAM" id="SSF48008">
    <property type="entry name" value="GntR ligand-binding domain-like"/>
    <property type="match status" value="1"/>
</dbReference>
<evidence type="ECO:0000259" key="4">
    <source>
        <dbReference type="PROSITE" id="PS50949"/>
    </source>
</evidence>
<proteinExistence type="predicted"/>
<dbReference type="SMART" id="SM00895">
    <property type="entry name" value="FCD"/>
    <property type="match status" value="1"/>
</dbReference>
<sequence>MTEKQFKSPLLEGNGARSLTEATYARLRSDILACVLAPGARLNVKELSQSLGSNPAAVREALSRLTAEDLVIIEPQKGFLIAPMSIADLTDLTSVRIELDVNVLRRSIAAGNLEWEARVVARWHQLSRTPMSTSDAAKKDEWERAHSAFHQALMSACSSTWLVRLRRMLYDQYARYRTLSVSFALADRDLENEHQALKDAALARDVTRAAELLTAHLQKTADVVLDTIRRDEAVLAWFADL</sequence>